<dbReference type="EMBL" id="JACXVP010000004">
    <property type="protein sequence ID" value="KAG5612777.1"/>
    <property type="molecule type" value="Genomic_DNA"/>
</dbReference>
<evidence type="ECO:0000313" key="1">
    <source>
        <dbReference type="EMBL" id="KAG5612777.1"/>
    </source>
</evidence>
<sequence length="80" mass="9262">MLAFAAWSSWTFDPETLAVKLGKFDGYLWNINLGGENVDDCCCVEEETKMLNLSLRQKQKSDDAAKRLQDEIDRIKTQRY</sequence>
<reference evidence="1 2" key="1">
    <citation type="submission" date="2020-09" db="EMBL/GenBank/DDBJ databases">
        <title>De no assembly of potato wild relative species, Solanum commersonii.</title>
        <authorList>
            <person name="Cho K."/>
        </authorList>
    </citation>
    <scope>NUCLEOTIDE SEQUENCE [LARGE SCALE GENOMIC DNA]</scope>
    <source>
        <strain evidence="1">LZ3.2</strain>
        <tissue evidence="1">Leaf</tissue>
    </source>
</reference>
<name>A0A9J5ZKW4_SOLCO</name>
<accession>A0A9J5ZKW4</accession>
<proteinExistence type="predicted"/>
<evidence type="ECO:0000313" key="2">
    <source>
        <dbReference type="Proteomes" id="UP000824120"/>
    </source>
</evidence>
<dbReference type="AlphaFoldDB" id="A0A9J5ZKW4"/>
<keyword evidence="2" id="KW-1185">Reference proteome</keyword>
<gene>
    <name evidence="1" type="ORF">H5410_024058</name>
</gene>
<protein>
    <submittedName>
        <fullName evidence="1">Uncharacterized protein</fullName>
    </submittedName>
</protein>
<organism evidence="1 2">
    <name type="scientific">Solanum commersonii</name>
    <name type="common">Commerson's wild potato</name>
    <name type="synonym">Commerson's nightshade</name>
    <dbReference type="NCBI Taxonomy" id="4109"/>
    <lineage>
        <taxon>Eukaryota</taxon>
        <taxon>Viridiplantae</taxon>
        <taxon>Streptophyta</taxon>
        <taxon>Embryophyta</taxon>
        <taxon>Tracheophyta</taxon>
        <taxon>Spermatophyta</taxon>
        <taxon>Magnoliopsida</taxon>
        <taxon>eudicotyledons</taxon>
        <taxon>Gunneridae</taxon>
        <taxon>Pentapetalae</taxon>
        <taxon>asterids</taxon>
        <taxon>lamiids</taxon>
        <taxon>Solanales</taxon>
        <taxon>Solanaceae</taxon>
        <taxon>Solanoideae</taxon>
        <taxon>Solaneae</taxon>
        <taxon>Solanum</taxon>
    </lineage>
</organism>
<comment type="caution">
    <text evidence="1">The sequence shown here is derived from an EMBL/GenBank/DDBJ whole genome shotgun (WGS) entry which is preliminary data.</text>
</comment>
<dbReference type="Proteomes" id="UP000824120">
    <property type="component" value="Chromosome 4"/>
</dbReference>